<gene>
    <name evidence="3" type="ORF">SAMN04487992_108150</name>
</gene>
<dbReference type="RefSeq" id="WP_024480605.1">
    <property type="nucleotide sequence ID" value="NZ_CANLMK010000008.1"/>
</dbReference>
<keyword evidence="4" id="KW-1185">Reference proteome</keyword>
<dbReference type="eggNOG" id="ENOG5032565">
    <property type="taxonomic scope" value="Bacteria"/>
</dbReference>
<organism evidence="3 4">
    <name type="scientific">Cellulophaga baltica</name>
    <dbReference type="NCBI Taxonomy" id="76594"/>
    <lineage>
        <taxon>Bacteria</taxon>
        <taxon>Pseudomonadati</taxon>
        <taxon>Bacteroidota</taxon>
        <taxon>Flavobacteriia</taxon>
        <taxon>Flavobacteriales</taxon>
        <taxon>Flavobacteriaceae</taxon>
        <taxon>Cellulophaga</taxon>
    </lineage>
</organism>
<feature type="chain" id="PRO_5043545571" evidence="2">
    <location>
        <begin position="24"/>
        <end position="157"/>
    </location>
</feature>
<evidence type="ECO:0000256" key="1">
    <source>
        <dbReference type="SAM" id="MobiDB-lite"/>
    </source>
</evidence>
<dbReference type="Proteomes" id="UP000182114">
    <property type="component" value="Unassembled WGS sequence"/>
</dbReference>
<reference evidence="4" key="1">
    <citation type="submission" date="2016-10" db="EMBL/GenBank/DDBJ databases">
        <authorList>
            <person name="Varghese N."/>
            <person name="Submissions S."/>
        </authorList>
    </citation>
    <scope>NUCLEOTIDE SEQUENCE [LARGE SCALE GENOMIC DNA]</scope>
    <source>
        <strain evidence="4">DSM 24729</strain>
    </source>
</reference>
<dbReference type="EMBL" id="FNBD01000008">
    <property type="protein sequence ID" value="SDF18618.1"/>
    <property type="molecule type" value="Genomic_DNA"/>
</dbReference>
<dbReference type="AlphaFoldDB" id="A0A1G7J174"/>
<sequence>MKIFLNSLIAILALIVSSVEVNAQYGNGYGNGSGNGYGRQRNSIPQAQTPQEEPKALTAEEIVDNEMPNITESVGLNPFEEAIVRSILTKSVQKRIELQILKLAPEKTREAMEKIVKEQEEELRAGLPEDKYEAFEKLQKDRFKTKKKKKKKKKNKD</sequence>
<evidence type="ECO:0000313" key="3">
    <source>
        <dbReference type="EMBL" id="SDF18618.1"/>
    </source>
</evidence>
<proteinExistence type="predicted"/>
<keyword evidence="2" id="KW-0732">Signal</keyword>
<protein>
    <submittedName>
        <fullName evidence="3">Uncharacterized protein</fullName>
    </submittedName>
</protein>
<feature type="region of interest" description="Disordered" evidence="1">
    <location>
        <begin position="34"/>
        <end position="55"/>
    </location>
</feature>
<evidence type="ECO:0000256" key="2">
    <source>
        <dbReference type="SAM" id="SignalP"/>
    </source>
</evidence>
<feature type="signal peptide" evidence="2">
    <location>
        <begin position="1"/>
        <end position="23"/>
    </location>
</feature>
<name>A0A1G7J174_9FLAO</name>
<feature type="compositionally biased region" description="Polar residues" evidence="1">
    <location>
        <begin position="40"/>
        <end position="51"/>
    </location>
</feature>
<accession>A0A1G7J174</accession>
<evidence type="ECO:0000313" key="4">
    <source>
        <dbReference type="Proteomes" id="UP000182114"/>
    </source>
</evidence>